<name>A0ABQ3C4Q5_9GAMM</name>
<evidence type="ECO:0000259" key="1">
    <source>
        <dbReference type="Pfam" id="PF00849"/>
    </source>
</evidence>
<evidence type="ECO:0000313" key="2">
    <source>
        <dbReference type="EMBL" id="GGZ67917.1"/>
    </source>
</evidence>
<dbReference type="PANTHER" id="PTHR21600:SF84">
    <property type="entry name" value="PSEUDOURIDINE SYNTHASE RSUA_RLUA-LIKE DOMAIN-CONTAINING PROTEIN"/>
    <property type="match status" value="1"/>
</dbReference>
<reference evidence="3" key="1">
    <citation type="journal article" date="2019" name="Int. J. Syst. Evol. Microbiol.">
        <title>The Global Catalogue of Microorganisms (GCM) 10K type strain sequencing project: providing services to taxonomists for standard genome sequencing and annotation.</title>
        <authorList>
            <consortium name="The Broad Institute Genomics Platform"/>
            <consortium name="The Broad Institute Genome Sequencing Center for Infectious Disease"/>
            <person name="Wu L."/>
            <person name="Ma J."/>
        </authorList>
    </citation>
    <scope>NUCLEOTIDE SEQUENCE [LARGE SCALE GENOMIC DNA]</scope>
    <source>
        <strain evidence="3">KCTC 22558</strain>
    </source>
</reference>
<dbReference type="InterPro" id="IPR020103">
    <property type="entry name" value="PsdUridine_synth_cat_dom_sf"/>
</dbReference>
<proteinExistence type="predicted"/>
<dbReference type="SUPFAM" id="SSF55120">
    <property type="entry name" value="Pseudouridine synthase"/>
    <property type="match status" value="1"/>
</dbReference>
<feature type="domain" description="Pseudouridine synthase RsuA/RluA-like" evidence="1">
    <location>
        <begin position="97"/>
        <end position="242"/>
    </location>
</feature>
<keyword evidence="3" id="KW-1185">Reference proteome</keyword>
<gene>
    <name evidence="2" type="ORF">GCM10008101_22760</name>
</gene>
<dbReference type="EMBL" id="BMXY01000003">
    <property type="protein sequence ID" value="GGZ67917.1"/>
    <property type="molecule type" value="Genomic_DNA"/>
</dbReference>
<dbReference type="RefSeq" id="WP_189450014.1">
    <property type="nucleotide sequence ID" value="NZ_BMXY01000003.1"/>
</dbReference>
<dbReference type="InterPro" id="IPR050188">
    <property type="entry name" value="RluA_PseudoU_synthase"/>
</dbReference>
<evidence type="ECO:0000313" key="3">
    <source>
        <dbReference type="Proteomes" id="UP000643403"/>
    </source>
</evidence>
<organism evidence="2 3">
    <name type="scientific">Cognatilysobacter xinjiangensis</name>
    <dbReference type="NCBI Taxonomy" id="546892"/>
    <lineage>
        <taxon>Bacteria</taxon>
        <taxon>Pseudomonadati</taxon>
        <taxon>Pseudomonadota</taxon>
        <taxon>Gammaproteobacteria</taxon>
        <taxon>Lysobacterales</taxon>
        <taxon>Lysobacteraceae</taxon>
        <taxon>Cognatilysobacter</taxon>
    </lineage>
</organism>
<dbReference type="PROSITE" id="PS01129">
    <property type="entry name" value="PSI_RLU"/>
    <property type="match status" value="1"/>
</dbReference>
<dbReference type="InterPro" id="IPR006224">
    <property type="entry name" value="PsdUridine_synth_RluA-like_CS"/>
</dbReference>
<sequence length="289" mass="31486">MAAFRPPALDGVGASRVQLRPGDGATYLDALCARFPSVDRATWASRFSRGRVLGGNGHALDAQARLHTGGEVFYYREVIDEPSCAGLETLLHVDDDIAVVDKPHGLAVIPAGGFVRDTLLARLVRRLGIDDIAPLHRIDRDTAGLVLFSLRARSRDAYAALFRERRIRKRYEALAGPLPGVAFPVIRESRLVRGEPFPAMREMEGVANAISVVDVIERGDGVWRYALEPVTGRKHQLRVHMAGLGSPIVGDRLYGGACSDGPLKLVAKAVEFEDPLDGARRVFTSAFEL</sequence>
<protein>
    <submittedName>
        <fullName evidence="2">Pseudouridine synthase</fullName>
    </submittedName>
</protein>
<comment type="caution">
    <text evidence="2">The sequence shown here is derived from an EMBL/GenBank/DDBJ whole genome shotgun (WGS) entry which is preliminary data.</text>
</comment>
<dbReference type="Pfam" id="PF00849">
    <property type="entry name" value="PseudoU_synth_2"/>
    <property type="match status" value="1"/>
</dbReference>
<dbReference type="InterPro" id="IPR006145">
    <property type="entry name" value="PsdUridine_synth_RsuA/RluA"/>
</dbReference>
<accession>A0ABQ3C4Q5</accession>
<dbReference type="Gene3D" id="3.30.2350.10">
    <property type="entry name" value="Pseudouridine synthase"/>
    <property type="match status" value="1"/>
</dbReference>
<dbReference type="Proteomes" id="UP000643403">
    <property type="component" value="Unassembled WGS sequence"/>
</dbReference>
<dbReference type="PANTHER" id="PTHR21600">
    <property type="entry name" value="MITOCHONDRIAL RNA PSEUDOURIDINE SYNTHASE"/>
    <property type="match status" value="1"/>
</dbReference>